<protein>
    <submittedName>
        <fullName evidence="2">Uncharacterized protein</fullName>
    </submittedName>
</protein>
<proteinExistence type="predicted"/>
<accession>A0AAV0GVD4</accession>
<keyword evidence="3" id="KW-1185">Reference proteome</keyword>
<feature type="region of interest" description="Disordered" evidence="1">
    <location>
        <begin position="1"/>
        <end position="28"/>
    </location>
</feature>
<feature type="region of interest" description="Disordered" evidence="1">
    <location>
        <begin position="46"/>
        <end position="70"/>
    </location>
</feature>
<dbReference type="Proteomes" id="UP001154282">
    <property type="component" value="Unassembled WGS sequence"/>
</dbReference>
<reference evidence="2" key="1">
    <citation type="submission" date="2022-08" db="EMBL/GenBank/DDBJ databases">
        <authorList>
            <person name="Gutierrez-Valencia J."/>
        </authorList>
    </citation>
    <scope>NUCLEOTIDE SEQUENCE</scope>
</reference>
<evidence type="ECO:0000313" key="3">
    <source>
        <dbReference type="Proteomes" id="UP001154282"/>
    </source>
</evidence>
<gene>
    <name evidence="2" type="ORF">LITE_LOCUS1247</name>
</gene>
<evidence type="ECO:0000313" key="2">
    <source>
        <dbReference type="EMBL" id="CAI0376951.1"/>
    </source>
</evidence>
<comment type="caution">
    <text evidence="2">The sequence shown here is derived from an EMBL/GenBank/DDBJ whole genome shotgun (WGS) entry which is preliminary data.</text>
</comment>
<name>A0AAV0GVD4_9ROSI</name>
<sequence length="115" mass="13002">MGRSVMDVGDDPKELARPQMNSYQRRQRKDNVRVVAGVDFRSLQSSNEGWPLLSSQGKREKESRPLDSSSVACLPRGSMENLLLLGRLRCKWRFSEGSQKPTKGTRLDFNCSLGE</sequence>
<feature type="compositionally biased region" description="Polar residues" evidence="1">
    <location>
        <begin position="46"/>
        <end position="56"/>
    </location>
</feature>
<evidence type="ECO:0000256" key="1">
    <source>
        <dbReference type="SAM" id="MobiDB-lite"/>
    </source>
</evidence>
<organism evidence="2 3">
    <name type="scientific">Linum tenue</name>
    <dbReference type="NCBI Taxonomy" id="586396"/>
    <lineage>
        <taxon>Eukaryota</taxon>
        <taxon>Viridiplantae</taxon>
        <taxon>Streptophyta</taxon>
        <taxon>Embryophyta</taxon>
        <taxon>Tracheophyta</taxon>
        <taxon>Spermatophyta</taxon>
        <taxon>Magnoliopsida</taxon>
        <taxon>eudicotyledons</taxon>
        <taxon>Gunneridae</taxon>
        <taxon>Pentapetalae</taxon>
        <taxon>rosids</taxon>
        <taxon>fabids</taxon>
        <taxon>Malpighiales</taxon>
        <taxon>Linaceae</taxon>
        <taxon>Linum</taxon>
    </lineage>
</organism>
<dbReference type="AlphaFoldDB" id="A0AAV0GVD4"/>
<dbReference type="EMBL" id="CAMGYJ010000002">
    <property type="protein sequence ID" value="CAI0376951.1"/>
    <property type="molecule type" value="Genomic_DNA"/>
</dbReference>